<protein>
    <submittedName>
        <fullName evidence="3">Uncharacterized protein</fullName>
    </submittedName>
</protein>
<dbReference type="InterPro" id="IPR036770">
    <property type="entry name" value="Ankyrin_rpt-contain_sf"/>
</dbReference>
<dbReference type="AlphaFoldDB" id="A0AAN6XS42"/>
<evidence type="ECO:0000313" key="4">
    <source>
        <dbReference type="Proteomes" id="UP001301769"/>
    </source>
</evidence>
<proteinExistence type="predicted"/>
<dbReference type="PANTHER" id="PTHR24198:SF165">
    <property type="entry name" value="ANKYRIN REPEAT-CONTAINING PROTEIN-RELATED"/>
    <property type="match status" value="1"/>
</dbReference>
<gene>
    <name evidence="3" type="ORF">QBC37DRAFT_169024</name>
</gene>
<organism evidence="3 4">
    <name type="scientific">Rhypophila decipiens</name>
    <dbReference type="NCBI Taxonomy" id="261697"/>
    <lineage>
        <taxon>Eukaryota</taxon>
        <taxon>Fungi</taxon>
        <taxon>Dikarya</taxon>
        <taxon>Ascomycota</taxon>
        <taxon>Pezizomycotina</taxon>
        <taxon>Sordariomycetes</taxon>
        <taxon>Sordariomycetidae</taxon>
        <taxon>Sordariales</taxon>
        <taxon>Naviculisporaceae</taxon>
        <taxon>Rhypophila</taxon>
    </lineage>
</organism>
<sequence length="166" mass="17796">MVANGPAQIDNSTALTWACSTGNVSGLRALLATEQSPEMGFGKTDTMKLLYAAARSSRDASNAPLQVVSLLLEPKLMIDINMYSAAGTTAAMVAALRPQKGGVLRCLIRHGADVTNAKDHDDDTTLHYAIVNRSHPAILILLGLDDELGPTAGVEERYRHINRQRS</sequence>
<evidence type="ECO:0000256" key="1">
    <source>
        <dbReference type="ARBA" id="ARBA00022737"/>
    </source>
</evidence>
<name>A0AAN6XS42_9PEZI</name>
<keyword evidence="2" id="KW-0040">ANK repeat</keyword>
<dbReference type="Gene3D" id="1.25.40.20">
    <property type="entry name" value="Ankyrin repeat-containing domain"/>
    <property type="match status" value="1"/>
</dbReference>
<dbReference type="EMBL" id="MU858646">
    <property type="protein sequence ID" value="KAK4205908.1"/>
    <property type="molecule type" value="Genomic_DNA"/>
</dbReference>
<accession>A0AAN6XS42</accession>
<dbReference type="InterPro" id="IPR002110">
    <property type="entry name" value="Ankyrin_rpt"/>
</dbReference>
<dbReference type="Pfam" id="PF12796">
    <property type="entry name" value="Ank_2"/>
    <property type="match status" value="1"/>
</dbReference>
<dbReference type="Proteomes" id="UP001301769">
    <property type="component" value="Unassembled WGS sequence"/>
</dbReference>
<dbReference type="PANTHER" id="PTHR24198">
    <property type="entry name" value="ANKYRIN REPEAT AND PROTEIN KINASE DOMAIN-CONTAINING PROTEIN"/>
    <property type="match status" value="1"/>
</dbReference>
<comment type="caution">
    <text evidence="3">The sequence shown here is derived from an EMBL/GenBank/DDBJ whole genome shotgun (WGS) entry which is preliminary data.</text>
</comment>
<evidence type="ECO:0000313" key="3">
    <source>
        <dbReference type="EMBL" id="KAK4205908.1"/>
    </source>
</evidence>
<reference evidence="3" key="1">
    <citation type="journal article" date="2023" name="Mol. Phylogenet. Evol.">
        <title>Genome-scale phylogeny and comparative genomics of the fungal order Sordariales.</title>
        <authorList>
            <person name="Hensen N."/>
            <person name="Bonometti L."/>
            <person name="Westerberg I."/>
            <person name="Brannstrom I.O."/>
            <person name="Guillou S."/>
            <person name="Cros-Aarteil S."/>
            <person name="Calhoun S."/>
            <person name="Haridas S."/>
            <person name="Kuo A."/>
            <person name="Mondo S."/>
            <person name="Pangilinan J."/>
            <person name="Riley R."/>
            <person name="LaButti K."/>
            <person name="Andreopoulos B."/>
            <person name="Lipzen A."/>
            <person name="Chen C."/>
            <person name="Yan M."/>
            <person name="Daum C."/>
            <person name="Ng V."/>
            <person name="Clum A."/>
            <person name="Steindorff A."/>
            <person name="Ohm R.A."/>
            <person name="Martin F."/>
            <person name="Silar P."/>
            <person name="Natvig D.O."/>
            <person name="Lalanne C."/>
            <person name="Gautier V."/>
            <person name="Ament-Velasquez S.L."/>
            <person name="Kruys A."/>
            <person name="Hutchinson M.I."/>
            <person name="Powell A.J."/>
            <person name="Barry K."/>
            <person name="Miller A.N."/>
            <person name="Grigoriev I.V."/>
            <person name="Debuchy R."/>
            <person name="Gladieux P."/>
            <person name="Hiltunen Thoren M."/>
            <person name="Johannesson H."/>
        </authorList>
    </citation>
    <scope>NUCLEOTIDE SEQUENCE</scope>
    <source>
        <strain evidence="3">PSN293</strain>
    </source>
</reference>
<dbReference type="SUPFAM" id="SSF48403">
    <property type="entry name" value="Ankyrin repeat"/>
    <property type="match status" value="1"/>
</dbReference>
<keyword evidence="1" id="KW-0677">Repeat</keyword>
<reference evidence="3" key="2">
    <citation type="submission" date="2023-05" db="EMBL/GenBank/DDBJ databases">
        <authorList>
            <consortium name="Lawrence Berkeley National Laboratory"/>
            <person name="Steindorff A."/>
            <person name="Hensen N."/>
            <person name="Bonometti L."/>
            <person name="Westerberg I."/>
            <person name="Brannstrom I.O."/>
            <person name="Guillou S."/>
            <person name="Cros-Aarteil S."/>
            <person name="Calhoun S."/>
            <person name="Haridas S."/>
            <person name="Kuo A."/>
            <person name="Mondo S."/>
            <person name="Pangilinan J."/>
            <person name="Riley R."/>
            <person name="Labutti K."/>
            <person name="Andreopoulos B."/>
            <person name="Lipzen A."/>
            <person name="Chen C."/>
            <person name="Yanf M."/>
            <person name="Daum C."/>
            <person name="Ng V."/>
            <person name="Clum A."/>
            <person name="Ohm R."/>
            <person name="Martin F."/>
            <person name="Silar P."/>
            <person name="Natvig D."/>
            <person name="Lalanne C."/>
            <person name="Gautier V."/>
            <person name="Ament-Velasquez S.L."/>
            <person name="Kruys A."/>
            <person name="Hutchinson M.I."/>
            <person name="Powell A.J."/>
            <person name="Barry K."/>
            <person name="Miller A.N."/>
            <person name="Grigoriev I.V."/>
            <person name="Debuchy R."/>
            <person name="Gladieux P."/>
            <person name="Thoren M.H."/>
            <person name="Johannesson H."/>
        </authorList>
    </citation>
    <scope>NUCLEOTIDE SEQUENCE</scope>
    <source>
        <strain evidence="3">PSN293</strain>
    </source>
</reference>
<evidence type="ECO:0000256" key="2">
    <source>
        <dbReference type="ARBA" id="ARBA00023043"/>
    </source>
</evidence>
<keyword evidence="4" id="KW-1185">Reference proteome</keyword>
<dbReference type="SMART" id="SM00248">
    <property type="entry name" value="ANK"/>
    <property type="match status" value="3"/>
</dbReference>